<accession>X6NW71</accession>
<reference evidence="3 4" key="1">
    <citation type="journal article" date="2013" name="Curr. Biol.">
        <title>The Genome of the Foraminiferan Reticulomyxa filosa.</title>
        <authorList>
            <person name="Glockner G."/>
            <person name="Hulsmann N."/>
            <person name="Schleicher M."/>
            <person name="Noegel A.A."/>
            <person name="Eichinger L."/>
            <person name="Gallinger C."/>
            <person name="Pawlowski J."/>
            <person name="Sierra R."/>
            <person name="Euteneuer U."/>
            <person name="Pillet L."/>
            <person name="Moustafa A."/>
            <person name="Platzer M."/>
            <person name="Groth M."/>
            <person name="Szafranski K."/>
            <person name="Schliwa M."/>
        </authorList>
    </citation>
    <scope>NUCLEOTIDE SEQUENCE [LARGE SCALE GENOMIC DNA]</scope>
</reference>
<feature type="region of interest" description="Disordered" evidence="2">
    <location>
        <begin position="63"/>
        <end position="94"/>
    </location>
</feature>
<gene>
    <name evidence="3" type="ORF">RFI_06565</name>
</gene>
<keyword evidence="4" id="KW-1185">Reference proteome</keyword>
<feature type="compositionally biased region" description="Polar residues" evidence="2">
    <location>
        <begin position="69"/>
        <end position="82"/>
    </location>
</feature>
<feature type="coiled-coil region" evidence="1">
    <location>
        <begin position="24"/>
        <end position="51"/>
    </location>
</feature>
<sequence length="209" mass="24178">MHKNMNICINVFFYLITSDKIDIEKELANALKNLTLQVSKLQSDINKKERIYVTISGFNPKNDDEKQAVNGNGNTKSANSTPIVGGPNNLNAKERKEESWTRKVVIGLDENDLNIFRKEWVLLVFLCHQFQLYEIAVHRNTTNILFILGEMYFTDLLTTFQEVFEPNNKALIMDYDNPSKSIAAALQIYAQKRKRKSQNLINTFPTFYF</sequence>
<comment type="caution">
    <text evidence="3">The sequence shown here is derived from an EMBL/GenBank/DDBJ whole genome shotgun (WGS) entry which is preliminary data.</text>
</comment>
<proteinExistence type="predicted"/>
<name>X6NW71_RETFI</name>
<keyword evidence="1" id="KW-0175">Coiled coil</keyword>
<evidence type="ECO:0000256" key="2">
    <source>
        <dbReference type="SAM" id="MobiDB-lite"/>
    </source>
</evidence>
<organism evidence="3 4">
    <name type="scientific">Reticulomyxa filosa</name>
    <dbReference type="NCBI Taxonomy" id="46433"/>
    <lineage>
        <taxon>Eukaryota</taxon>
        <taxon>Sar</taxon>
        <taxon>Rhizaria</taxon>
        <taxon>Retaria</taxon>
        <taxon>Foraminifera</taxon>
        <taxon>Monothalamids</taxon>
        <taxon>Reticulomyxidae</taxon>
        <taxon>Reticulomyxa</taxon>
    </lineage>
</organism>
<evidence type="ECO:0000313" key="4">
    <source>
        <dbReference type="Proteomes" id="UP000023152"/>
    </source>
</evidence>
<evidence type="ECO:0000313" key="3">
    <source>
        <dbReference type="EMBL" id="ETO30555.1"/>
    </source>
</evidence>
<dbReference type="Proteomes" id="UP000023152">
    <property type="component" value="Unassembled WGS sequence"/>
</dbReference>
<dbReference type="AlphaFoldDB" id="X6NW71"/>
<dbReference type="EMBL" id="ASPP01005429">
    <property type="protein sequence ID" value="ETO30555.1"/>
    <property type="molecule type" value="Genomic_DNA"/>
</dbReference>
<evidence type="ECO:0000256" key="1">
    <source>
        <dbReference type="SAM" id="Coils"/>
    </source>
</evidence>
<protein>
    <submittedName>
        <fullName evidence="3">Uncharacterized protein</fullName>
    </submittedName>
</protein>